<dbReference type="RefSeq" id="WP_004808237.1">
    <property type="nucleotide sequence ID" value="NZ_JH815217.1"/>
</dbReference>
<sequence length="309" mass="33861">MNTPVFKEGETLFGKVDVAELPVGAQIRLEYEIPELYLYYRAALRVSETEWAVSGRGTGTLRPALTSEVLEMVEEPEVTRIILDRLPEQASKKQSEAAQLEATGYLNNVLLDPILSKICRDLIVCLANTIMDRGAISPDERERLNEAVLAFEANEGLCSLSMERMKCLLGGQRVCVRIESESGQVVTGFHEIGHGGVSSQRFAGFDRTRDEAGETRRSPKGPSVAAASFSQRRAVAAALQGLYLRLGEAQSYEGTATRLGNLRPGSREIEAHAQAVQDWAREQYISESLDAIEDTLAELSQLGEDGDLA</sequence>
<evidence type="ECO:0000313" key="1">
    <source>
        <dbReference type="EMBL" id="EJZ85333.1"/>
    </source>
</evidence>
<dbReference type="EMBL" id="AGWP01000009">
    <property type="protein sequence ID" value="EJZ85333.1"/>
    <property type="molecule type" value="Genomic_DNA"/>
</dbReference>
<dbReference type="OrthoDB" id="9968821at2"/>
<reference evidence="1 2" key="1">
    <citation type="submission" date="2012-07" db="EMBL/GenBank/DDBJ databases">
        <title>The Genome Sequence of Actinomyces neuii subsp. anitratus BVS029A5.</title>
        <authorList>
            <consortium name="The Broad Institute Genome Sequencing Platform"/>
            <person name="Earl A."/>
            <person name="Ward D."/>
            <person name="Feldgarden M."/>
            <person name="Gevers D."/>
            <person name="Saerens B."/>
            <person name="Vaneechoutte M."/>
            <person name="Walker B."/>
            <person name="Young S.K."/>
            <person name="Zeng Q."/>
            <person name="Gargeya S."/>
            <person name="Fitzgerald M."/>
            <person name="Haas B."/>
            <person name="Abouelleil A."/>
            <person name="Alvarado L."/>
            <person name="Arachchi H.M."/>
            <person name="Berlin A."/>
            <person name="Chapman S.B."/>
            <person name="Goldberg J."/>
            <person name="Griggs A."/>
            <person name="Gujja S."/>
            <person name="Hansen M."/>
            <person name="Howarth C."/>
            <person name="Imamovic A."/>
            <person name="Larimer J."/>
            <person name="McCowen C."/>
            <person name="Montmayeur A."/>
            <person name="Murphy C."/>
            <person name="Neiman D."/>
            <person name="Pearson M."/>
            <person name="Priest M."/>
            <person name="Roberts A."/>
            <person name="Saif S."/>
            <person name="Shea T."/>
            <person name="Sisk P."/>
            <person name="Sykes S."/>
            <person name="Wortman J."/>
            <person name="Nusbaum C."/>
            <person name="Birren B."/>
        </authorList>
    </citation>
    <scope>NUCLEOTIDE SEQUENCE [LARGE SCALE GENOMIC DNA]</scope>
    <source>
        <strain evidence="1 2">BVS029A5</strain>
    </source>
</reference>
<accession>K0YPF0</accession>
<gene>
    <name evidence="1" type="ORF">HMPREF9240_01820</name>
</gene>
<organism evidence="1 2">
    <name type="scientific">Winkia neuii BV029A5</name>
    <dbReference type="NCBI Taxonomy" id="888439"/>
    <lineage>
        <taxon>Bacteria</taxon>
        <taxon>Bacillati</taxon>
        <taxon>Actinomycetota</taxon>
        <taxon>Actinomycetes</taxon>
        <taxon>Actinomycetales</taxon>
        <taxon>Actinomycetaceae</taxon>
        <taxon>Winkia</taxon>
    </lineage>
</organism>
<dbReference type="AlphaFoldDB" id="K0YPF0"/>
<dbReference type="HOGENOM" id="CLU_899037_0_0_11"/>
<evidence type="ECO:0000313" key="2">
    <source>
        <dbReference type="Proteomes" id="UP000006075"/>
    </source>
</evidence>
<name>K0YPF0_9ACTO</name>
<dbReference type="Proteomes" id="UP000006075">
    <property type="component" value="Unassembled WGS sequence"/>
</dbReference>
<comment type="caution">
    <text evidence="1">The sequence shown here is derived from an EMBL/GenBank/DDBJ whole genome shotgun (WGS) entry which is preliminary data.</text>
</comment>
<keyword evidence="2" id="KW-1185">Reference proteome</keyword>
<dbReference type="PATRIC" id="fig|888439.3.peg.1828"/>
<proteinExistence type="predicted"/>
<protein>
    <submittedName>
        <fullName evidence="1">Uncharacterized protein</fullName>
    </submittedName>
</protein>